<keyword evidence="3" id="KW-0614">Plasmid</keyword>
<dbReference type="Proteomes" id="UP000225433">
    <property type="component" value="Unassembled WGS sequence"/>
</dbReference>
<dbReference type="EMBL" id="NJAI01000009">
    <property type="protein sequence ID" value="PHM52388.1"/>
    <property type="molecule type" value="Genomic_DNA"/>
</dbReference>
<reference evidence="4 5" key="2">
    <citation type="journal article" date="2017" name="Nat. Microbiol.">
        <title>Natural product diversity associated with the nematode symbionts Photorhabdus and Xenorhabdus.</title>
        <authorList>
            <person name="Tobias N.J."/>
            <person name="Wolff H."/>
            <person name="Djahanschiri B."/>
            <person name="Grundmann F."/>
            <person name="Kronenwerth M."/>
            <person name="Shi Y.M."/>
            <person name="Simonyi S."/>
            <person name="Grun P."/>
            <person name="Shapiro-Ilan D."/>
            <person name="Pidot S.J."/>
            <person name="Stinear T.P."/>
            <person name="Ebersberger I."/>
            <person name="Bode H.B."/>
        </authorList>
    </citation>
    <scope>NUCLEOTIDE SEQUENCE [LARGE SCALE GENOMIC DNA]</scope>
    <source>
        <strain evidence="4 5">DSM 17903</strain>
    </source>
</reference>
<evidence type="ECO:0000313" key="4">
    <source>
        <dbReference type="EMBL" id="PHM52388.1"/>
    </source>
</evidence>
<proteinExistence type="predicted"/>
<protein>
    <submittedName>
        <fullName evidence="4">Membrane protein</fullName>
    </submittedName>
</protein>
<dbReference type="EMBL" id="KX517798">
    <property type="protein sequence ID" value="ARD69674.1"/>
    <property type="molecule type" value="Genomic_DNA"/>
</dbReference>
<gene>
    <name evidence="4" type="ORF">Xhom_04466</name>
</gene>
<evidence type="ECO:0000256" key="2">
    <source>
        <dbReference type="SAM" id="Phobius"/>
    </source>
</evidence>
<keyword evidence="2" id="KW-1133">Transmembrane helix</keyword>
<keyword evidence="2" id="KW-0812">Transmembrane</keyword>
<sequence length="233" mass="25761">MTSKGLPRGIRNNNPGNLEMGSPWQGLTKRPQDARFCSFVDATFGIRALAVTLITYHDKRKAANGTRIDTVREVIERWAPSVENHTERYVQFVSKAMGVYPDQNIDLHDYDTIRPMVEAIIRQENSQGKLKTLNSWYSREVIDEGLRRAGVVKKTKEIAKIPVTKETASATVVASLGIGQIAEVMPQLSDAMVKSESHLSSGSVVRIVFGVATIVVACVIAYSQVKRFKQGIG</sequence>
<accession>A0A1V0M481</accession>
<dbReference type="RefSeq" id="WP_099139900.1">
    <property type="nucleotide sequence ID" value="NZ_CAWNQJ010000123.1"/>
</dbReference>
<organism evidence="3">
    <name type="scientific">Xenorhabdus hominickii</name>
    <dbReference type="NCBI Taxonomy" id="351679"/>
    <lineage>
        <taxon>Bacteria</taxon>
        <taxon>Pseudomonadati</taxon>
        <taxon>Pseudomonadota</taxon>
        <taxon>Gammaproteobacteria</taxon>
        <taxon>Enterobacterales</taxon>
        <taxon>Morganellaceae</taxon>
        <taxon>Xenorhabdus</taxon>
    </lineage>
</organism>
<reference evidence="3" key="1">
    <citation type="journal article" date="2017" name="J. Invertebr. Pathol.">
        <title>Identification and bacterial characteristics of Xenorhabdus hominickii ANU101 from an entomopathogenic nematode, Steinernema monticolum.</title>
        <authorList>
            <person name="Park Y."/>
            <person name="Kang S."/>
            <person name="Sadekuzzaman M."/>
            <person name="Kim H."/>
            <person name="Jung J.K."/>
            <person name="Kim Y."/>
        </authorList>
    </citation>
    <scope>NUCLEOTIDE SEQUENCE</scope>
    <source>
        <strain evidence="3">ANU101</strain>
        <plasmid evidence="3">unnamed1</plasmid>
    </source>
</reference>
<evidence type="ECO:0000313" key="3">
    <source>
        <dbReference type="EMBL" id="ARD69674.1"/>
    </source>
</evidence>
<dbReference type="AlphaFoldDB" id="A0A1V0M481"/>
<name>A0A1V0M481_XENHO</name>
<feature type="region of interest" description="Disordered" evidence="1">
    <location>
        <begin position="1"/>
        <end position="25"/>
    </location>
</feature>
<feature type="transmembrane region" description="Helical" evidence="2">
    <location>
        <begin position="204"/>
        <end position="222"/>
    </location>
</feature>
<evidence type="ECO:0000256" key="1">
    <source>
        <dbReference type="SAM" id="MobiDB-lite"/>
    </source>
</evidence>
<keyword evidence="2" id="KW-0472">Membrane</keyword>
<geneLocation type="plasmid" evidence="3">
    <name>unnamed1</name>
</geneLocation>
<evidence type="ECO:0000313" key="5">
    <source>
        <dbReference type="Proteomes" id="UP000225433"/>
    </source>
</evidence>